<evidence type="ECO:0000256" key="1">
    <source>
        <dbReference type="SAM" id="MobiDB-lite"/>
    </source>
</evidence>
<evidence type="ECO:0000313" key="3">
    <source>
        <dbReference type="Proteomes" id="UP001516023"/>
    </source>
</evidence>
<sequence>MSLVSLELSTVAPTAMMDLQMEEKAGGGEESMSLAEIVDDFNFFQGNEKRHVKVAMIARGLETTRHRESWFQQPTSTSQQRDMPRQNLSRDDPCNTSECVLTDDASSKEDARANTNTATARLDRSFMLKRCEWQRCGRQFSDSDGGRRSGEWTVDGWRDG</sequence>
<gene>
    <name evidence="2" type="ORF">HJC23_003070</name>
</gene>
<organism evidence="2 3">
    <name type="scientific">Cyclotella cryptica</name>
    <dbReference type="NCBI Taxonomy" id="29204"/>
    <lineage>
        <taxon>Eukaryota</taxon>
        <taxon>Sar</taxon>
        <taxon>Stramenopiles</taxon>
        <taxon>Ochrophyta</taxon>
        <taxon>Bacillariophyta</taxon>
        <taxon>Coscinodiscophyceae</taxon>
        <taxon>Thalassiosirophycidae</taxon>
        <taxon>Stephanodiscales</taxon>
        <taxon>Stephanodiscaceae</taxon>
        <taxon>Cyclotella</taxon>
    </lineage>
</organism>
<reference evidence="2 3" key="1">
    <citation type="journal article" date="2020" name="G3 (Bethesda)">
        <title>Improved Reference Genome for Cyclotella cryptica CCMP332, a Model for Cell Wall Morphogenesis, Salinity Adaptation, and Lipid Production in Diatoms (Bacillariophyta).</title>
        <authorList>
            <person name="Roberts W.R."/>
            <person name="Downey K.M."/>
            <person name="Ruck E.C."/>
            <person name="Traller J.C."/>
            <person name="Alverson A.J."/>
        </authorList>
    </citation>
    <scope>NUCLEOTIDE SEQUENCE [LARGE SCALE GENOMIC DNA]</scope>
    <source>
        <strain evidence="2 3">CCMP332</strain>
    </source>
</reference>
<proteinExistence type="predicted"/>
<feature type="compositionally biased region" description="Polar residues" evidence="1">
    <location>
        <begin position="70"/>
        <end position="81"/>
    </location>
</feature>
<keyword evidence="3" id="KW-1185">Reference proteome</keyword>
<protein>
    <submittedName>
        <fullName evidence="2">Uncharacterized protein</fullName>
    </submittedName>
</protein>
<feature type="region of interest" description="Disordered" evidence="1">
    <location>
        <begin position="66"/>
        <end position="115"/>
    </location>
</feature>
<name>A0ABD3PYI8_9STRA</name>
<evidence type="ECO:0000313" key="2">
    <source>
        <dbReference type="EMBL" id="KAL3793062.1"/>
    </source>
</evidence>
<dbReference type="Proteomes" id="UP001516023">
    <property type="component" value="Unassembled WGS sequence"/>
</dbReference>
<dbReference type="EMBL" id="JABMIG020000095">
    <property type="protein sequence ID" value="KAL3793062.1"/>
    <property type="molecule type" value="Genomic_DNA"/>
</dbReference>
<feature type="compositionally biased region" description="Basic and acidic residues" evidence="1">
    <location>
        <begin position="144"/>
        <end position="160"/>
    </location>
</feature>
<comment type="caution">
    <text evidence="2">The sequence shown here is derived from an EMBL/GenBank/DDBJ whole genome shotgun (WGS) entry which is preliminary data.</text>
</comment>
<feature type="region of interest" description="Disordered" evidence="1">
    <location>
        <begin position="138"/>
        <end position="160"/>
    </location>
</feature>
<dbReference type="AlphaFoldDB" id="A0ABD3PYI8"/>
<feature type="compositionally biased region" description="Basic and acidic residues" evidence="1">
    <location>
        <begin position="82"/>
        <end position="93"/>
    </location>
</feature>
<accession>A0ABD3PYI8</accession>